<comment type="caution">
    <text evidence="1">The sequence shown here is derived from an EMBL/GenBank/DDBJ whole genome shotgun (WGS) entry which is preliminary data.</text>
</comment>
<accession>A0AAE1D5R4</accession>
<reference evidence="1" key="1">
    <citation type="journal article" date="2023" name="G3 (Bethesda)">
        <title>A reference genome for the long-term kleptoplast-retaining sea slug Elysia crispata morphotype clarki.</title>
        <authorList>
            <person name="Eastman K.E."/>
            <person name="Pendleton A.L."/>
            <person name="Shaikh M.A."/>
            <person name="Suttiyut T."/>
            <person name="Ogas R."/>
            <person name="Tomko P."/>
            <person name="Gavelis G."/>
            <person name="Widhalm J.R."/>
            <person name="Wisecaver J.H."/>
        </authorList>
    </citation>
    <scope>NUCLEOTIDE SEQUENCE</scope>
    <source>
        <strain evidence="1">ECLA1</strain>
    </source>
</reference>
<evidence type="ECO:0000313" key="1">
    <source>
        <dbReference type="EMBL" id="KAK3758369.1"/>
    </source>
</evidence>
<sequence length="85" mass="9285">MIVQTMNGKVQSDKRCLGLVLATHKGMRLERQMPSQAGFIDGRCHVGASDTIHLTIGRDPRDLSVTLTRDLSLTSQTSCSLTNDV</sequence>
<evidence type="ECO:0000313" key="2">
    <source>
        <dbReference type="Proteomes" id="UP001283361"/>
    </source>
</evidence>
<dbReference type="AlphaFoldDB" id="A0AAE1D5R4"/>
<dbReference type="EMBL" id="JAWDGP010005274">
    <property type="protein sequence ID" value="KAK3758369.1"/>
    <property type="molecule type" value="Genomic_DNA"/>
</dbReference>
<organism evidence="1 2">
    <name type="scientific">Elysia crispata</name>
    <name type="common">lettuce slug</name>
    <dbReference type="NCBI Taxonomy" id="231223"/>
    <lineage>
        <taxon>Eukaryota</taxon>
        <taxon>Metazoa</taxon>
        <taxon>Spiralia</taxon>
        <taxon>Lophotrochozoa</taxon>
        <taxon>Mollusca</taxon>
        <taxon>Gastropoda</taxon>
        <taxon>Heterobranchia</taxon>
        <taxon>Euthyneura</taxon>
        <taxon>Panpulmonata</taxon>
        <taxon>Sacoglossa</taxon>
        <taxon>Placobranchoidea</taxon>
        <taxon>Plakobranchidae</taxon>
        <taxon>Elysia</taxon>
    </lineage>
</organism>
<gene>
    <name evidence="1" type="ORF">RRG08_004189</name>
</gene>
<protein>
    <submittedName>
        <fullName evidence="1">Uncharacterized protein</fullName>
    </submittedName>
</protein>
<keyword evidence="2" id="KW-1185">Reference proteome</keyword>
<proteinExistence type="predicted"/>
<name>A0AAE1D5R4_9GAST</name>
<dbReference type="Proteomes" id="UP001283361">
    <property type="component" value="Unassembled WGS sequence"/>
</dbReference>